<comment type="caution">
    <text evidence="3">The sequence shown here is derived from an EMBL/GenBank/DDBJ whole genome shotgun (WGS) entry which is preliminary data.</text>
</comment>
<feature type="compositionally biased region" description="Polar residues" evidence="1">
    <location>
        <begin position="115"/>
        <end position="149"/>
    </location>
</feature>
<evidence type="ECO:0000313" key="4">
    <source>
        <dbReference type="Proteomes" id="UP001157091"/>
    </source>
</evidence>
<dbReference type="InterPro" id="IPR000835">
    <property type="entry name" value="HTH_MarR-typ"/>
</dbReference>
<protein>
    <recommendedName>
        <fullName evidence="2">HTH marR-type domain-containing protein</fullName>
    </recommendedName>
</protein>
<dbReference type="Proteomes" id="UP001157091">
    <property type="component" value="Unassembled WGS sequence"/>
</dbReference>
<keyword evidence="4" id="KW-1185">Reference proteome</keyword>
<dbReference type="InterPro" id="IPR036390">
    <property type="entry name" value="WH_DNA-bd_sf"/>
</dbReference>
<dbReference type="InterPro" id="IPR011991">
    <property type="entry name" value="ArsR-like_HTH"/>
</dbReference>
<evidence type="ECO:0000313" key="3">
    <source>
        <dbReference type="EMBL" id="GMA24324.1"/>
    </source>
</evidence>
<dbReference type="CDD" id="cd00090">
    <property type="entry name" value="HTH_ARSR"/>
    <property type="match status" value="1"/>
</dbReference>
<feature type="domain" description="HTH marR-type" evidence="2">
    <location>
        <begin position="18"/>
        <end position="67"/>
    </location>
</feature>
<proteinExistence type="predicted"/>
<dbReference type="SUPFAM" id="SSF46785">
    <property type="entry name" value="Winged helix' DNA-binding domain"/>
    <property type="match status" value="1"/>
</dbReference>
<evidence type="ECO:0000256" key="1">
    <source>
        <dbReference type="SAM" id="MobiDB-lite"/>
    </source>
</evidence>
<accession>A0ABQ6I0R8</accession>
<evidence type="ECO:0000259" key="2">
    <source>
        <dbReference type="Pfam" id="PF12802"/>
    </source>
</evidence>
<sequence length="172" mass="17831">MTTVSTRGTNLPRMGGFNQAALLEAIRLGAGSCTRADLARKTGLSAQTVTNAVRRLLDAGLVTEEDVKRQPGAGRPGTTLDIVPDSRFAVGVHLDPAAVVVVLLDLAGQVVATRTAATPESGSRAPRSTWSSGRSTPCSRRAPSSGTGCSASGSRPRARSTTRAASCWTRRT</sequence>
<name>A0ABQ6I0R8_9MICO</name>
<dbReference type="Pfam" id="PF12802">
    <property type="entry name" value="MarR_2"/>
    <property type="match status" value="1"/>
</dbReference>
<feature type="region of interest" description="Disordered" evidence="1">
    <location>
        <begin position="114"/>
        <end position="172"/>
    </location>
</feature>
<gene>
    <name evidence="3" type="ORF">GCM10025864_20830</name>
</gene>
<organism evidence="3 4">
    <name type="scientific">Luteimicrobium album</name>
    <dbReference type="NCBI Taxonomy" id="1054550"/>
    <lineage>
        <taxon>Bacteria</taxon>
        <taxon>Bacillati</taxon>
        <taxon>Actinomycetota</taxon>
        <taxon>Actinomycetes</taxon>
        <taxon>Micrococcales</taxon>
        <taxon>Luteimicrobium</taxon>
    </lineage>
</organism>
<dbReference type="Gene3D" id="1.10.10.10">
    <property type="entry name" value="Winged helix-like DNA-binding domain superfamily/Winged helix DNA-binding domain"/>
    <property type="match status" value="1"/>
</dbReference>
<feature type="compositionally biased region" description="Low complexity" evidence="1">
    <location>
        <begin position="150"/>
        <end position="172"/>
    </location>
</feature>
<dbReference type="InterPro" id="IPR036388">
    <property type="entry name" value="WH-like_DNA-bd_sf"/>
</dbReference>
<reference evidence="4" key="1">
    <citation type="journal article" date="2019" name="Int. J. Syst. Evol. Microbiol.">
        <title>The Global Catalogue of Microorganisms (GCM) 10K type strain sequencing project: providing services to taxonomists for standard genome sequencing and annotation.</title>
        <authorList>
            <consortium name="The Broad Institute Genomics Platform"/>
            <consortium name="The Broad Institute Genome Sequencing Center for Infectious Disease"/>
            <person name="Wu L."/>
            <person name="Ma J."/>
        </authorList>
    </citation>
    <scope>NUCLEOTIDE SEQUENCE [LARGE SCALE GENOMIC DNA]</scope>
    <source>
        <strain evidence="4">NBRC 106348</strain>
    </source>
</reference>
<dbReference type="EMBL" id="BSUK01000001">
    <property type="protein sequence ID" value="GMA24324.1"/>
    <property type="molecule type" value="Genomic_DNA"/>
</dbReference>